<evidence type="ECO:0000313" key="2">
    <source>
        <dbReference type="EMBL" id="KGF56716.1"/>
    </source>
</evidence>
<dbReference type="AlphaFoldDB" id="A0A096BCF8"/>
<dbReference type="Proteomes" id="UP000029585">
    <property type="component" value="Unassembled WGS sequence"/>
</dbReference>
<evidence type="ECO:0000313" key="3">
    <source>
        <dbReference type="Proteomes" id="UP000029585"/>
    </source>
</evidence>
<keyword evidence="1" id="KW-0812">Transmembrane</keyword>
<dbReference type="EMBL" id="ADLO01000030">
    <property type="protein sequence ID" value="KGF56716.1"/>
    <property type="molecule type" value="Genomic_DNA"/>
</dbReference>
<reference evidence="2 3" key="1">
    <citation type="submission" date="2011-08" db="EMBL/GenBank/DDBJ databases">
        <title>The Genome Sequence of Clostridium orbiscindens 1_3_50AFAA.</title>
        <authorList>
            <consortium name="The Broad Institute Genome Sequencing Platform"/>
            <person name="Earl A."/>
            <person name="Ward D."/>
            <person name="Feldgarden M."/>
            <person name="Gevers D."/>
            <person name="Daigneault M."/>
            <person name="Strauss J."/>
            <person name="Allen-Vercoe E."/>
            <person name="Young S.K."/>
            <person name="Zeng Q."/>
            <person name="Gargeya S."/>
            <person name="Fitzgerald M."/>
            <person name="Haas B."/>
            <person name="Abouelleil A."/>
            <person name="Alvarado L."/>
            <person name="Arachchi H.M."/>
            <person name="Berlin A."/>
            <person name="Brown A."/>
            <person name="Chapman S.B."/>
            <person name="Chen Z."/>
            <person name="Dunbar C."/>
            <person name="Freedman E."/>
            <person name="Gearin G."/>
            <person name="Gellesch M."/>
            <person name="Goldberg J."/>
            <person name="Griggs A."/>
            <person name="Gujja S."/>
            <person name="Heiman D."/>
            <person name="Howarth C."/>
            <person name="Larson L."/>
            <person name="Lui A."/>
            <person name="MacDonald P.J.P."/>
            <person name="Montmayeur A."/>
            <person name="Murphy C."/>
            <person name="Neiman D."/>
            <person name="Pearson M."/>
            <person name="Priest M."/>
            <person name="Roberts A."/>
            <person name="Saif S."/>
            <person name="Shea T."/>
            <person name="Shenoy N."/>
            <person name="Sisk P."/>
            <person name="Stolte C."/>
            <person name="Sykes S."/>
            <person name="Wortman J."/>
            <person name="Nusbaum C."/>
            <person name="Birren B."/>
        </authorList>
    </citation>
    <scope>NUCLEOTIDE SEQUENCE [LARGE SCALE GENOMIC DNA]</scope>
    <source>
        <strain evidence="2 3">1_3_50AFAA</strain>
    </source>
</reference>
<proteinExistence type="predicted"/>
<keyword evidence="1" id="KW-1133">Transmembrane helix</keyword>
<dbReference type="PATRIC" id="fig|742738.3.peg.832"/>
<name>A0A096BCF8_FLAPL</name>
<dbReference type="RefSeq" id="WP_044939139.1">
    <property type="nucleotide sequence ID" value="NZ_KN174161.1"/>
</dbReference>
<accession>A0A096BCF8</accession>
<dbReference type="HOGENOM" id="CLU_074764_0_0_9"/>
<keyword evidence="3" id="KW-1185">Reference proteome</keyword>
<evidence type="ECO:0000256" key="1">
    <source>
        <dbReference type="SAM" id="Phobius"/>
    </source>
</evidence>
<keyword evidence="1" id="KW-0472">Membrane</keyword>
<feature type="transmembrane region" description="Helical" evidence="1">
    <location>
        <begin position="38"/>
        <end position="60"/>
    </location>
</feature>
<gene>
    <name evidence="2" type="ORF">HMPREF9460_00796</name>
</gene>
<sequence length="322" mass="34245">MKHYRSYMDRITAPAGLRQRVLEAADQGARPRRPARRLTLRLAALSACCVLAVAGGRLLWLGGSAPIPNPTAGMAATPAPAASSPAWEHTLTVGPGPFAEGEAHNFFDIPALNFPDCTDFSPRLTDRDWGVSSFEEKLTAQEIITALGGTGEVPWSLLWEGYGLDGQVFYNEKGDVLQVVITGVRGDDRLRLALSPGRLPPRSVVYQEAATQAVNGIPVTTASFRGQSDGRTLTTCAADFLAGGTGVSFEYLSPDAGQSTWLTEVLAWYGTGADSGFTTEHLNARIHPITGHEPPAEGEVGGGVVVPVPIPSPTPWQVYPLE</sequence>
<organism evidence="2 3">
    <name type="scientific">Flavonifractor plautii 1_3_50AFAA</name>
    <dbReference type="NCBI Taxonomy" id="742738"/>
    <lineage>
        <taxon>Bacteria</taxon>
        <taxon>Bacillati</taxon>
        <taxon>Bacillota</taxon>
        <taxon>Clostridia</taxon>
        <taxon>Eubacteriales</taxon>
        <taxon>Oscillospiraceae</taxon>
        <taxon>Flavonifractor</taxon>
    </lineage>
</organism>
<protein>
    <submittedName>
        <fullName evidence="2">Uncharacterized protein</fullName>
    </submittedName>
</protein>
<comment type="caution">
    <text evidence="2">The sequence shown here is derived from an EMBL/GenBank/DDBJ whole genome shotgun (WGS) entry which is preliminary data.</text>
</comment>